<sequence length="509" mass="53303">MRIHSRASASAVLSLLSLVVLGACGEDGSLPLDKPEPTPFQPAQVPAITALAPVSGFADQAGGGVFATASRELVRLRLDGTLGALEPHPGNAVAAGGILGVFRLGPHSALVETQTGLFLAESGWLIAPPWRDALGQGVIATAQSADGAVWLAHTRGLFRLQEGTLAELKVDGASVTGITSLAAAPSPENLPGVWFLHEGGLSVAAALSTTNYRVLTPSAPLAEGETLQALAGIGPAVGTAGELWVLTSKALLRAGRNGWRRVELPQQPRQLMGAGRFLWARADGALLQFDADADLWRVATDAGAGDFHFLAADESGTVWAQQGGASVALSHVLVPRLQGLYQGMQLVNDGLVVRAVMPPGPAPTSVVYSLGSSEIPTEGPDYSLGGLEADGTHRAYSFAALEAGRYALSVVARYEDGSEARRSVPFDYAPLVSGPLSWDQDIRPIHEARCRNCHNTSSAARSLDSYELWRANAPIITAAVRDQRMPADGPMDPELISRIQRWAASGARP</sequence>
<keyword evidence="1" id="KW-0732">Signal</keyword>
<evidence type="ECO:0000313" key="3">
    <source>
        <dbReference type="Proteomes" id="UP000217343"/>
    </source>
</evidence>
<feature type="signal peptide" evidence="1">
    <location>
        <begin position="1"/>
        <end position="22"/>
    </location>
</feature>
<evidence type="ECO:0000313" key="2">
    <source>
        <dbReference type="EMBL" id="ATB45442.1"/>
    </source>
</evidence>
<dbReference type="RefSeq" id="WP_095957280.1">
    <property type="nucleotide sequence ID" value="NZ_CP022203.1"/>
</dbReference>
<dbReference type="EMBL" id="CP022203">
    <property type="protein sequence ID" value="ATB45442.1"/>
    <property type="molecule type" value="Genomic_DNA"/>
</dbReference>
<protein>
    <recommendedName>
        <fullName evidence="4">Lipoprotein</fullName>
    </recommendedName>
</protein>
<dbReference type="AlphaFoldDB" id="A0A250JPN4"/>
<gene>
    <name evidence="2" type="ORF">MYMAC_001027</name>
</gene>
<reference evidence="2 3" key="1">
    <citation type="submission" date="2017-06" db="EMBL/GenBank/DDBJ databases">
        <title>Sequencing and comparative analysis of myxobacterial genomes.</title>
        <authorList>
            <person name="Rupp O."/>
            <person name="Goesmann A."/>
            <person name="Sogaard-Andersen L."/>
        </authorList>
    </citation>
    <scope>NUCLEOTIDE SEQUENCE [LARGE SCALE GENOMIC DNA]</scope>
    <source>
        <strain evidence="2 3">DSM 14697</strain>
    </source>
</reference>
<feature type="chain" id="PRO_5012400038" description="Lipoprotein" evidence="1">
    <location>
        <begin position="23"/>
        <end position="509"/>
    </location>
</feature>
<dbReference type="Proteomes" id="UP000217343">
    <property type="component" value="Chromosome"/>
</dbReference>
<name>A0A250JPN4_9BACT</name>
<dbReference type="KEGG" id="mmas:MYMAC_001027"/>
<evidence type="ECO:0008006" key="4">
    <source>
        <dbReference type="Google" id="ProtNLM"/>
    </source>
</evidence>
<dbReference type="OrthoDB" id="5481542at2"/>
<evidence type="ECO:0000256" key="1">
    <source>
        <dbReference type="SAM" id="SignalP"/>
    </source>
</evidence>
<dbReference type="PROSITE" id="PS51257">
    <property type="entry name" value="PROKAR_LIPOPROTEIN"/>
    <property type="match status" value="1"/>
</dbReference>
<organism evidence="2 3">
    <name type="scientific">Corallococcus macrosporus DSM 14697</name>
    <dbReference type="NCBI Taxonomy" id="1189310"/>
    <lineage>
        <taxon>Bacteria</taxon>
        <taxon>Pseudomonadati</taxon>
        <taxon>Myxococcota</taxon>
        <taxon>Myxococcia</taxon>
        <taxon>Myxococcales</taxon>
        <taxon>Cystobacterineae</taxon>
        <taxon>Myxococcaceae</taxon>
        <taxon>Corallococcus</taxon>
    </lineage>
</organism>
<proteinExistence type="predicted"/>
<keyword evidence="3" id="KW-1185">Reference proteome</keyword>
<accession>A0A250JPN4</accession>